<feature type="active site" description="Proton acceptor; via carboxylate" evidence="4">
    <location>
        <position position="402"/>
    </location>
</feature>
<evidence type="ECO:0000256" key="3">
    <source>
        <dbReference type="ARBA" id="ARBA00023315"/>
    </source>
</evidence>
<organism evidence="6 7">
    <name type="scientific">Actinosynnema mirum (strain ATCC 29888 / DSM 43827 / JCM 3225 / NBRC 14064 / NCIMB 13271 / NRRL B-12336 / IMRU 3971 / 101)</name>
    <dbReference type="NCBI Taxonomy" id="446462"/>
    <lineage>
        <taxon>Bacteria</taxon>
        <taxon>Bacillati</taxon>
        <taxon>Actinomycetota</taxon>
        <taxon>Actinomycetes</taxon>
        <taxon>Pseudonocardiales</taxon>
        <taxon>Pseudonocardiaceae</taxon>
        <taxon>Actinosynnema</taxon>
    </lineage>
</organism>
<accession>C6WAY9</accession>
<dbReference type="Proteomes" id="UP000002213">
    <property type="component" value="Chromosome"/>
</dbReference>
<dbReference type="SUPFAM" id="SSF55718">
    <property type="entry name" value="SCP-like"/>
    <property type="match status" value="1"/>
</dbReference>
<dbReference type="InterPro" id="IPR022902">
    <property type="entry name" value="NAcTrfase_Eis"/>
</dbReference>
<dbReference type="EMBL" id="CP001630">
    <property type="protein sequence ID" value="ACU37458.1"/>
    <property type="molecule type" value="Genomic_DNA"/>
</dbReference>
<feature type="domain" description="N-acetyltransferase" evidence="5">
    <location>
        <begin position="1"/>
        <end position="149"/>
    </location>
</feature>
<dbReference type="InterPro" id="IPR016181">
    <property type="entry name" value="Acyl_CoA_acyltransferase"/>
</dbReference>
<dbReference type="InterPro" id="IPR051554">
    <property type="entry name" value="Acetyltransferase_Eis"/>
</dbReference>
<dbReference type="InterPro" id="IPR041380">
    <property type="entry name" value="Acetyltransf_17"/>
</dbReference>
<dbReference type="STRING" id="446462.Amir_3568"/>
<dbReference type="RefSeq" id="WP_015802346.1">
    <property type="nucleotide sequence ID" value="NC_013093.1"/>
</dbReference>
<gene>
    <name evidence="6" type="ordered locus">Amir_3568</name>
</gene>
<sequence>MQTRATTEADLDAFVDTVHTAFGRFRDGETGDGGQWWSALEPDRGVLATDQDGRPVGTAASYSFELTLPGGGVLPVAGVTCVGVLPTHRRRGVGAALMRRQLAGVRERGEAVAVLLASEATIYGRFGYGPATVSRRFTVQRARATLAVPRAGVRVPTGSVRVLPRAQCAEVLEQVYDRYRRTRPGALSRPPRWWARGAGRPPVSRAPRHVAVHHDADGVADGYASYLLENDALVVDELVAENAAASAGLTGFALGHDLVDEVVFKHFPPDHPLPWQLEDPRAGQEGEATDWLWVRLLDVPAALAARGWSADGELVLDVTDPFLAERERHLLTVRDGRAGCTPTTRTPDLSLDVRDLGSLYLGGVAPSTLVRAGHVRAHHPEAAARADALFRVARAPHCVHWF</sequence>
<dbReference type="NCBIfam" id="NF002367">
    <property type="entry name" value="PRK01346.1-4"/>
    <property type="match status" value="1"/>
</dbReference>
<dbReference type="Pfam" id="PF17668">
    <property type="entry name" value="Acetyltransf_17"/>
    <property type="match status" value="1"/>
</dbReference>
<dbReference type="HAMAP" id="MF_01812">
    <property type="entry name" value="Eis"/>
    <property type="match status" value="1"/>
</dbReference>
<comment type="subunit">
    <text evidence="4">Homohexamer; trimer of dimers.</text>
</comment>
<feature type="binding site" evidence="4">
    <location>
        <begin position="118"/>
        <end position="119"/>
    </location>
    <ligand>
        <name>acetyl-CoA</name>
        <dbReference type="ChEBI" id="CHEBI:57288"/>
    </ligand>
</feature>
<dbReference type="InterPro" id="IPR025559">
    <property type="entry name" value="Eis_dom"/>
</dbReference>
<evidence type="ECO:0000256" key="4">
    <source>
        <dbReference type="HAMAP-Rule" id="MF_01812"/>
    </source>
</evidence>
<proteinExistence type="inferred from homology"/>
<keyword evidence="2 4" id="KW-0808">Transferase</keyword>
<dbReference type="GO" id="GO:0030649">
    <property type="term" value="P:aminoglycoside antibiotic catabolic process"/>
    <property type="evidence" value="ECO:0007669"/>
    <property type="project" value="TreeGrafter"/>
</dbReference>
<dbReference type="PROSITE" id="PS51186">
    <property type="entry name" value="GNAT"/>
    <property type="match status" value="1"/>
</dbReference>
<dbReference type="PANTHER" id="PTHR37817:SF1">
    <property type="entry name" value="N-ACETYLTRANSFERASE EIS"/>
    <property type="match status" value="1"/>
</dbReference>
<dbReference type="OrthoDB" id="8399956at2"/>
<dbReference type="Pfam" id="PF13527">
    <property type="entry name" value="Acetyltransf_9"/>
    <property type="match status" value="1"/>
</dbReference>
<evidence type="ECO:0000256" key="2">
    <source>
        <dbReference type="ARBA" id="ARBA00022679"/>
    </source>
</evidence>
<dbReference type="KEGG" id="ami:Amir_3568"/>
<protein>
    <submittedName>
        <fullName evidence="6">GCN5-related N-acetyltransferase</fullName>
    </submittedName>
</protein>
<feature type="binding site" evidence="4">
    <location>
        <begin position="82"/>
        <end position="84"/>
    </location>
    <ligand>
        <name>acetyl-CoA</name>
        <dbReference type="ChEBI" id="CHEBI:57288"/>
    </ligand>
</feature>
<evidence type="ECO:0000259" key="5">
    <source>
        <dbReference type="PROSITE" id="PS51186"/>
    </source>
</evidence>
<evidence type="ECO:0000256" key="1">
    <source>
        <dbReference type="ARBA" id="ARBA00009213"/>
    </source>
</evidence>
<dbReference type="InterPro" id="IPR036527">
    <property type="entry name" value="SCP2_sterol-bd_dom_sf"/>
</dbReference>
<dbReference type="Gene3D" id="3.40.630.30">
    <property type="match status" value="2"/>
</dbReference>
<dbReference type="Gene3D" id="3.30.1050.10">
    <property type="entry name" value="SCP2 sterol-binding domain"/>
    <property type="match status" value="1"/>
</dbReference>
<dbReference type="HOGENOM" id="CLU_050659_0_0_11"/>
<dbReference type="InterPro" id="IPR000182">
    <property type="entry name" value="GNAT_dom"/>
</dbReference>
<comment type="similarity">
    <text evidence="1 4">Belongs to the acetyltransferase Eis family.</text>
</comment>
<evidence type="ECO:0000313" key="6">
    <source>
        <dbReference type="EMBL" id="ACU37458.1"/>
    </source>
</evidence>
<dbReference type="CDD" id="cd04301">
    <property type="entry name" value="NAT_SF"/>
    <property type="match status" value="1"/>
</dbReference>
<dbReference type="SUPFAM" id="SSF55729">
    <property type="entry name" value="Acyl-CoA N-acyltransferases (Nat)"/>
    <property type="match status" value="1"/>
</dbReference>
<dbReference type="Pfam" id="PF13530">
    <property type="entry name" value="SCP2_2"/>
    <property type="match status" value="1"/>
</dbReference>
<keyword evidence="3 4" id="KW-0012">Acyltransferase</keyword>
<name>C6WAY9_ACTMD</name>
<dbReference type="eggNOG" id="COG4552">
    <property type="taxonomic scope" value="Bacteria"/>
</dbReference>
<dbReference type="PANTHER" id="PTHR37817">
    <property type="entry name" value="N-ACETYLTRANSFERASE EIS"/>
    <property type="match status" value="1"/>
</dbReference>
<feature type="active site" description="Proton donor" evidence="4">
    <location>
        <position position="123"/>
    </location>
</feature>
<keyword evidence="7" id="KW-1185">Reference proteome</keyword>
<feature type="binding site" evidence="4">
    <location>
        <begin position="90"/>
        <end position="95"/>
    </location>
    <ligand>
        <name>acetyl-CoA</name>
        <dbReference type="ChEBI" id="CHEBI:57288"/>
    </ligand>
</feature>
<dbReference type="AlphaFoldDB" id="C6WAY9"/>
<reference evidence="6 7" key="1">
    <citation type="journal article" date="2009" name="Stand. Genomic Sci.">
        <title>Complete genome sequence of Actinosynnema mirum type strain (101).</title>
        <authorList>
            <person name="Land M."/>
            <person name="Lapidus A."/>
            <person name="Mayilraj S."/>
            <person name="Chen F."/>
            <person name="Copeland A."/>
            <person name="Del Rio T.G."/>
            <person name="Nolan M."/>
            <person name="Lucas S."/>
            <person name="Tice H."/>
            <person name="Cheng J.F."/>
            <person name="Chertkov O."/>
            <person name="Bruce D."/>
            <person name="Goodwin L."/>
            <person name="Pitluck S."/>
            <person name="Rohde M."/>
            <person name="Goker M."/>
            <person name="Pati A."/>
            <person name="Ivanova N."/>
            <person name="Mavromatis K."/>
            <person name="Chen A."/>
            <person name="Palaniappan K."/>
            <person name="Hauser L."/>
            <person name="Chang Y.J."/>
            <person name="Jeffries C.C."/>
            <person name="Brettin T."/>
            <person name="Detter J.C."/>
            <person name="Han C."/>
            <person name="Chain P."/>
            <person name="Tindall B.J."/>
            <person name="Bristow J."/>
            <person name="Eisen J.A."/>
            <person name="Markowitz V."/>
            <person name="Hugenholtz P."/>
            <person name="Kyrpides N.C."/>
            <person name="Klenk H.P."/>
        </authorList>
    </citation>
    <scope>NUCLEOTIDE SEQUENCE [LARGE SCALE GENOMIC DNA]</scope>
    <source>
        <strain evidence="7">ATCC 29888 / DSM 43827 / JCM 3225 / NBRC 14064 / NCIMB 13271 / NRRL B-12336 / IMRU 3971 / 101</strain>
    </source>
</reference>
<dbReference type="GO" id="GO:0034069">
    <property type="term" value="F:aminoglycoside N-acetyltransferase activity"/>
    <property type="evidence" value="ECO:0007669"/>
    <property type="project" value="TreeGrafter"/>
</dbReference>
<evidence type="ECO:0000313" key="7">
    <source>
        <dbReference type="Proteomes" id="UP000002213"/>
    </source>
</evidence>